<protein>
    <recommendedName>
        <fullName evidence="4">LisH domain-containing protein</fullName>
    </recommendedName>
</protein>
<reference evidence="2" key="1">
    <citation type="submission" date="2019-11" db="EMBL/GenBank/DDBJ databases">
        <title>Leishmania tarentolae CDS.</title>
        <authorList>
            <person name="Goto Y."/>
            <person name="Yamagishi J."/>
        </authorList>
    </citation>
    <scope>NUCLEOTIDE SEQUENCE [LARGE SCALE GENOMIC DNA]</scope>
    <source>
        <strain evidence="2">Parrot Tar II</strain>
    </source>
</reference>
<evidence type="ECO:0000313" key="2">
    <source>
        <dbReference type="EMBL" id="GET91743.1"/>
    </source>
</evidence>
<evidence type="ECO:0008006" key="4">
    <source>
        <dbReference type="Google" id="ProtNLM"/>
    </source>
</evidence>
<feature type="transmembrane region" description="Helical" evidence="1">
    <location>
        <begin position="28"/>
        <end position="45"/>
    </location>
</feature>
<dbReference type="VEuPathDB" id="TriTrypDB:LtaPh_3300700"/>
<evidence type="ECO:0000313" key="3">
    <source>
        <dbReference type="Proteomes" id="UP000419144"/>
    </source>
</evidence>
<keyword evidence="1" id="KW-1133">Transmembrane helix</keyword>
<keyword evidence="1" id="KW-0812">Transmembrane</keyword>
<organism evidence="2 3">
    <name type="scientific">Leishmania tarentolae</name>
    <name type="common">Sauroleishmania tarentolae</name>
    <dbReference type="NCBI Taxonomy" id="5689"/>
    <lineage>
        <taxon>Eukaryota</taxon>
        <taxon>Discoba</taxon>
        <taxon>Euglenozoa</taxon>
        <taxon>Kinetoplastea</taxon>
        <taxon>Metakinetoplastina</taxon>
        <taxon>Trypanosomatida</taxon>
        <taxon>Trypanosomatidae</taxon>
        <taxon>Leishmaniinae</taxon>
        <taxon>Leishmania</taxon>
        <taxon>lizard Leishmania</taxon>
    </lineage>
</organism>
<name>A0A640KQ55_LEITA</name>
<evidence type="ECO:0000256" key="1">
    <source>
        <dbReference type="SAM" id="Phobius"/>
    </source>
</evidence>
<keyword evidence="3" id="KW-1185">Reference proteome</keyword>
<dbReference type="OrthoDB" id="2160638at2759"/>
<sequence>MRISEVIVKEEFSGWAANKGALAVRQPVLLILLLLSLCMRCLFYAKEHESLGACSAPLFFFPFSTPRSGCFCDGKATRCGTHAQHCSLSPALLVVPMCCTTFLFFSSPLPFLRFLMSRVQETADTLFLLVFRLQDDMDEFRAGGATHIEEGSEANAALLQLQDAFVSALTASGTLGKIRAQLRASALALIRGDDELQNAAVGPFIRPATLNTHAKVSLLLLYDFLQHYHLQQTAGVLDVESSVHLLVNERATLLGELAQLPGDGPLLERLLRLYEPPTKMPDTEPPNASAVPIASKATPGVPAAETPALTVACTTSSASDEETTALAEPHDADVLYELDKYEDSIPFSDTEGPLDAAFQCDEVERLMQ</sequence>
<comment type="caution">
    <text evidence="2">The sequence shown here is derived from an EMBL/GenBank/DDBJ whole genome shotgun (WGS) entry which is preliminary data.</text>
</comment>
<dbReference type="Proteomes" id="UP000419144">
    <property type="component" value="Unassembled WGS sequence"/>
</dbReference>
<dbReference type="EMBL" id="BLBS01000050">
    <property type="protein sequence ID" value="GET91743.1"/>
    <property type="molecule type" value="Genomic_DNA"/>
</dbReference>
<accession>A0A640KQ55</accession>
<keyword evidence="1" id="KW-0472">Membrane</keyword>
<gene>
    <name evidence="2" type="ORF">LtaPh_3300700</name>
</gene>
<feature type="transmembrane region" description="Helical" evidence="1">
    <location>
        <begin position="91"/>
        <end position="112"/>
    </location>
</feature>
<dbReference type="AlphaFoldDB" id="A0A640KQ55"/>
<proteinExistence type="predicted"/>